<name>M1UCG5_9CORY</name>
<evidence type="ECO:0000313" key="2">
    <source>
        <dbReference type="Proteomes" id="UP000011760"/>
    </source>
</evidence>
<dbReference type="AlphaFoldDB" id="M1UCG5"/>
<protein>
    <submittedName>
        <fullName evidence="1">Uncharacterized protein</fullName>
    </submittedName>
</protein>
<evidence type="ECO:0000313" key="1">
    <source>
        <dbReference type="EMBL" id="AGG65530.1"/>
    </source>
</evidence>
<dbReference type="EMBL" id="CP004354">
    <property type="protein sequence ID" value="AGG65530.1"/>
    <property type="molecule type" value="Genomic_DNA"/>
</dbReference>
<keyword evidence="2" id="KW-1185">Reference proteome</keyword>
<gene>
    <name evidence="1" type="ORF">H924_00350</name>
</gene>
<dbReference type="eggNOG" id="ENOG5030GJI">
    <property type="taxonomic scope" value="Bacteria"/>
</dbReference>
<dbReference type="Proteomes" id="UP000011760">
    <property type="component" value="Chromosome"/>
</dbReference>
<dbReference type="PATRIC" id="fig|1121353.3.peg.77"/>
<dbReference type="HOGENOM" id="CLU_975625_0_0_11"/>
<proteinExistence type="predicted"/>
<sequence length="277" mass="30392">MQNFHKEARAAGLPIKWGPARGELGVLEFPRSVNTTEIKYIAHTKLADSTLEDMQRACAQLQQQSESAGPTFNPGFVLGLIENTMVEVYGGLEQRWFAALALLIRPEVEWIGVHGTQKLDIRVRGDLSGLVAVADELGSLLGDAWTVGIAYEKHKIVLANRAFSAAFLRDCLDLLEHAQEAIAPFEIRVLSNTQITMSGFSNYALAGDALTNAAKLAQLARPFAHWKEGVNPVLEIAMDYEPAPRAELFQDAPPQIDPAFDDFEALLRTEVAEVAHS</sequence>
<accession>M1UCG5</accession>
<dbReference type="KEGG" id="ccn:H924_00350"/>
<organism evidence="1 2">
    <name type="scientific">Corynebacterium callunae DSM 20147</name>
    <dbReference type="NCBI Taxonomy" id="1121353"/>
    <lineage>
        <taxon>Bacteria</taxon>
        <taxon>Bacillati</taxon>
        <taxon>Actinomycetota</taxon>
        <taxon>Actinomycetes</taxon>
        <taxon>Mycobacteriales</taxon>
        <taxon>Corynebacteriaceae</taxon>
        <taxon>Corynebacterium</taxon>
    </lineage>
</organism>
<dbReference type="STRING" id="1121353.H924_00350"/>
<reference evidence="1 2" key="1">
    <citation type="submission" date="2013-02" db="EMBL/GenBank/DDBJ databases">
        <title>The complete genome sequence of Corynebacterium callunae DSM 20147.</title>
        <authorList>
            <person name="Ruckert C."/>
            <person name="Albersmeier A."/>
            <person name="Kalinowski J."/>
        </authorList>
    </citation>
    <scope>NUCLEOTIDE SEQUENCE [LARGE SCALE GENOMIC DNA]</scope>
    <source>
        <strain evidence="1 2">DSM 20147</strain>
    </source>
</reference>